<feature type="compositionally biased region" description="Basic and acidic residues" evidence="2">
    <location>
        <begin position="73"/>
        <end position="87"/>
    </location>
</feature>
<name>A0A9E7H2U8_9LILI</name>
<dbReference type="EMBL" id="CP097510">
    <property type="protein sequence ID" value="URE25770.1"/>
    <property type="molecule type" value="Genomic_DNA"/>
</dbReference>
<feature type="compositionally biased region" description="Basic and acidic residues" evidence="2">
    <location>
        <begin position="190"/>
        <end position="199"/>
    </location>
</feature>
<feature type="compositionally biased region" description="Basic and acidic residues" evidence="2">
    <location>
        <begin position="22"/>
        <end position="36"/>
    </location>
</feature>
<protein>
    <submittedName>
        <fullName evidence="3">Helix-loop-helix DNA-binding domain</fullName>
    </submittedName>
</protein>
<gene>
    <name evidence="3" type="ORF">MUK42_05336</name>
</gene>
<dbReference type="GO" id="GO:0010052">
    <property type="term" value="P:guard cell differentiation"/>
    <property type="evidence" value="ECO:0007669"/>
    <property type="project" value="InterPro"/>
</dbReference>
<evidence type="ECO:0000256" key="1">
    <source>
        <dbReference type="ARBA" id="ARBA00023125"/>
    </source>
</evidence>
<dbReference type="OrthoDB" id="684567at2759"/>
<keyword evidence="1 3" id="KW-0238">DNA-binding</keyword>
<dbReference type="Proteomes" id="UP001055439">
    <property type="component" value="Chromosome 8"/>
</dbReference>
<dbReference type="AlphaFoldDB" id="A0A9E7H2U8"/>
<keyword evidence="4" id="KW-1185">Reference proteome</keyword>
<dbReference type="InterPro" id="IPR044283">
    <property type="entry name" value="FAMA/SPEECHLESS/MUTE-like"/>
</dbReference>
<dbReference type="EMBL" id="CP097510">
    <property type="protein sequence ID" value="URE25769.1"/>
    <property type="molecule type" value="Genomic_DNA"/>
</dbReference>
<evidence type="ECO:0000256" key="2">
    <source>
        <dbReference type="SAM" id="MobiDB-lite"/>
    </source>
</evidence>
<dbReference type="GO" id="GO:0003700">
    <property type="term" value="F:DNA-binding transcription factor activity"/>
    <property type="evidence" value="ECO:0007669"/>
    <property type="project" value="InterPro"/>
</dbReference>
<reference evidence="3" key="1">
    <citation type="submission" date="2022-05" db="EMBL/GenBank/DDBJ databases">
        <title>The Musa troglodytarum L. genome provides insights into the mechanism of non-climacteric behaviour and enrichment of carotenoids.</title>
        <authorList>
            <person name="Wang J."/>
        </authorList>
    </citation>
    <scope>NUCLEOTIDE SEQUENCE</scope>
    <source>
        <tissue evidence="3">Leaf</tissue>
    </source>
</reference>
<dbReference type="GO" id="GO:0003677">
    <property type="term" value="F:DNA binding"/>
    <property type="evidence" value="ECO:0007669"/>
    <property type="project" value="UniProtKB-KW"/>
</dbReference>
<organism evidence="3 4">
    <name type="scientific">Musa troglodytarum</name>
    <name type="common">fe'i banana</name>
    <dbReference type="NCBI Taxonomy" id="320322"/>
    <lineage>
        <taxon>Eukaryota</taxon>
        <taxon>Viridiplantae</taxon>
        <taxon>Streptophyta</taxon>
        <taxon>Embryophyta</taxon>
        <taxon>Tracheophyta</taxon>
        <taxon>Spermatophyta</taxon>
        <taxon>Magnoliopsida</taxon>
        <taxon>Liliopsida</taxon>
        <taxon>Zingiberales</taxon>
        <taxon>Musaceae</taxon>
        <taxon>Musa</taxon>
    </lineage>
</organism>
<dbReference type="EMBL" id="CP097510">
    <property type="protein sequence ID" value="URE25768.1"/>
    <property type="molecule type" value="Genomic_DNA"/>
</dbReference>
<accession>A0A9E7H2U8</accession>
<dbReference type="GO" id="GO:0045893">
    <property type="term" value="P:positive regulation of DNA-templated transcription"/>
    <property type="evidence" value="ECO:0007669"/>
    <property type="project" value="TreeGrafter"/>
</dbReference>
<sequence>MPPQAIADGRHGPVLCRGAAGELRHPRIRVRDDRRSPSRGSSDGSRDWSHETPGSGWRQRTKEEETPAAGVDVEERGGGGKPKDDPHSSGAQPPPSHERPPRHLRSLMPPSFVQRGDQASIIGGAIEFVKELEQHLLSLRAQKQFRESAFARSSSDDDDPCRAPQPLLHDDFLVSPQYTGYSQSQRRRRDGNGEEAHREDWTGVDVEATLVQGHVNLKVAGRRQRGQLVRAIAAMEELRLSILHLNITSLGPSSILYSLNLKTEEECKLGTADEIATAVHQIFSYNSNC</sequence>
<feature type="region of interest" description="Disordered" evidence="2">
    <location>
        <begin position="150"/>
        <end position="169"/>
    </location>
</feature>
<dbReference type="EMBL" id="CP097510">
    <property type="protein sequence ID" value="URE25771.1"/>
    <property type="molecule type" value="Genomic_DNA"/>
</dbReference>
<dbReference type="GO" id="GO:0005634">
    <property type="term" value="C:nucleus"/>
    <property type="evidence" value="ECO:0007669"/>
    <property type="project" value="TreeGrafter"/>
</dbReference>
<feature type="region of interest" description="Disordered" evidence="2">
    <location>
        <begin position="1"/>
        <end position="109"/>
    </location>
</feature>
<evidence type="ECO:0000313" key="4">
    <source>
        <dbReference type="Proteomes" id="UP001055439"/>
    </source>
</evidence>
<evidence type="ECO:0000313" key="3">
    <source>
        <dbReference type="EMBL" id="URE25771.1"/>
    </source>
</evidence>
<dbReference type="PANTHER" id="PTHR46684">
    <property type="entry name" value="TRANSCRIPTION FACTOR FAMA"/>
    <property type="match status" value="1"/>
</dbReference>
<dbReference type="PANTHER" id="PTHR46684:SF16">
    <property type="entry name" value="TRANSCRIPTION FACTOR BHLH67-LIKE ISOFORM X2"/>
    <property type="match status" value="1"/>
</dbReference>
<feature type="region of interest" description="Disordered" evidence="2">
    <location>
        <begin position="178"/>
        <end position="199"/>
    </location>
</feature>
<proteinExistence type="predicted"/>